<evidence type="ECO:0000313" key="6">
    <source>
        <dbReference type="Proteomes" id="UP000193642"/>
    </source>
</evidence>
<dbReference type="EMBL" id="MCGO01000036">
    <property type="protein sequence ID" value="ORY40282.1"/>
    <property type="molecule type" value="Genomic_DNA"/>
</dbReference>
<organism evidence="2 6">
    <name type="scientific">Rhizoclosmatium globosum</name>
    <dbReference type="NCBI Taxonomy" id="329046"/>
    <lineage>
        <taxon>Eukaryota</taxon>
        <taxon>Fungi</taxon>
        <taxon>Fungi incertae sedis</taxon>
        <taxon>Chytridiomycota</taxon>
        <taxon>Chytridiomycota incertae sedis</taxon>
        <taxon>Chytridiomycetes</taxon>
        <taxon>Chytridiales</taxon>
        <taxon>Chytriomycetaceae</taxon>
        <taxon>Rhizoclosmatium</taxon>
    </lineage>
</organism>
<keyword evidence="6" id="KW-1185">Reference proteome</keyword>
<evidence type="ECO:0000313" key="3">
    <source>
        <dbReference type="EMBL" id="ORY30749.1"/>
    </source>
</evidence>
<evidence type="ECO:0000313" key="5">
    <source>
        <dbReference type="EMBL" id="ORY41414.1"/>
    </source>
</evidence>
<protein>
    <submittedName>
        <fullName evidence="2">Uncharacterized protein</fullName>
    </submittedName>
</protein>
<evidence type="ECO:0000313" key="4">
    <source>
        <dbReference type="EMBL" id="ORY40282.1"/>
    </source>
</evidence>
<evidence type="ECO:0000313" key="2">
    <source>
        <dbReference type="EMBL" id="ORY22399.1"/>
    </source>
</evidence>
<dbReference type="AlphaFoldDB" id="A0A1Y2AIH5"/>
<dbReference type="EMBL" id="MCGO01000181">
    <property type="protein sequence ID" value="ORY22399.1"/>
    <property type="molecule type" value="Genomic_DNA"/>
</dbReference>
<feature type="region of interest" description="Disordered" evidence="1">
    <location>
        <begin position="25"/>
        <end position="64"/>
    </location>
</feature>
<dbReference type="Proteomes" id="UP000193642">
    <property type="component" value="Unassembled WGS sequence"/>
</dbReference>
<feature type="non-terminal residue" evidence="2">
    <location>
        <position position="1"/>
    </location>
</feature>
<feature type="compositionally biased region" description="Polar residues" evidence="1">
    <location>
        <begin position="53"/>
        <end position="64"/>
    </location>
</feature>
<proteinExistence type="predicted"/>
<reference evidence="2 6" key="1">
    <citation type="submission" date="2016-07" db="EMBL/GenBank/DDBJ databases">
        <title>Pervasive Adenine N6-methylation of Active Genes in Fungi.</title>
        <authorList>
            <consortium name="DOE Joint Genome Institute"/>
            <person name="Mondo S.J."/>
            <person name="Dannebaum R.O."/>
            <person name="Kuo R.C."/>
            <person name="Labutti K."/>
            <person name="Haridas S."/>
            <person name="Kuo A."/>
            <person name="Salamov A."/>
            <person name="Ahrendt S.R."/>
            <person name="Lipzen A."/>
            <person name="Sullivan W."/>
            <person name="Andreopoulos W.B."/>
            <person name="Clum A."/>
            <person name="Lindquist E."/>
            <person name="Daum C."/>
            <person name="Ramamoorthy G.K."/>
            <person name="Gryganskyi A."/>
            <person name="Culley D."/>
            <person name="Magnuson J.K."/>
            <person name="James T.Y."/>
            <person name="O'Malley M.A."/>
            <person name="Stajich J.E."/>
            <person name="Spatafora J.W."/>
            <person name="Visel A."/>
            <person name="Grigoriev I.V."/>
        </authorList>
    </citation>
    <scope>NUCLEOTIDE SEQUENCE [LARGE SCALE GENOMIC DNA]</scope>
    <source>
        <strain evidence="2 6">JEL800</strain>
    </source>
</reference>
<gene>
    <name evidence="5" type="ORF">BCR33DRAFT_719014</name>
    <name evidence="4" type="ORF">BCR33DRAFT_719636</name>
    <name evidence="3" type="ORF">BCR33DRAFT_724272</name>
    <name evidence="2" type="ORF">BCR33DRAFT_728752</name>
</gene>
<evidence type="ECO:0000256" key="1">
    <source>
        <dbReference type="SAM" id="MobiDB-lite"/>
    </source>
</evidence>
<dbReference type="EMBL" id="MCGO01000032">
    <property type="protein sequence ID" value="ORY41414.1"/>
    <property type="molecule type" value="Genomic_DNA"/>
</dbReference>
<accession>A0A1Y2AIH5</accession>
<sequence length="64" mass="7345">IWIERVDRTVEQLLIAYFKSQNKHTQATLGEKSGEHRNTGSRLQSPDDPFATPNISTVHLDQRL</sequence>
<dbReference type="EMBL" id="MCGO01000081">
    <property type="protein sequence ID" value="ORY30749.1"/>
    <property type="molecule type" value="Genomic_DNA"/>
</dbReference>
<name>A0A1Y2AIH5_9FUNG</name>
<comment type="caution">
    <text evidence="2">The sequence shown here is derived from an EMBL/GenBank/DDBJ whole genome shotgun (WGS) entry which is preliminary data.</text>
</comment>